<dbReference type="HOGENOM" id="CLU_2067886_0_0_2"/>
<dbReference type="RefSeq" id="WP_015019776.1">
    <property type="nucleotide sequence ID" value="NC_018719.1"/>
</dbReference>
<dbReference type="Proteomes" id="UP000008037">
    <property type="component" value="Chromosome"/>
</dbReference>
<dbReference type="KEGG" id="nga:Ngar_c23150"/>
<dbReference type="AlphaFoldDB" id="K0ICZ4"/>
<dbReference type="BioCyc" id="CNIT1237085:G1324-2313-MONOMER"/>
<dbReference type="GeneID" id="13796178"/>
<sequence>MEFENAWLEVKGCADSVQTASVNEQALEVPAISEVLEAAASTNKLHPGMWDYSRRLDKVEVEMVRGALGLSKTAEDGRAVSLSVSVAYKGSCYTLTLFAIKRSQ</sequence>
<dbReference type="STRING" id="1237085.Ngar_c23150"/>
<reference evidence="1 2" key="1">
    <citation type="journal article" date="2012" name="Environ. Microbiol.">
        <title>The genome of the ammonia-oxidizing Candidatus Nitrososphaera gargensis: insights into metabolic versatility and environmental adaptations.</title>
        <authorList>
            <person name="Spang A."/>
            <person name="Poehlein A."/>
            <person name="Offre P."/>
            <person name="Zumbragel S."/>
            <person name="Haider S."/>
            <person name="Rychlik N."/>
            <person name="Nowka B."/>
            <person name="Schmeisser C."/>
            <person name="Lebedeva E.V."/>
            <person name="Rattei T."/>
            <person name="Bohm C."/>
            <person name="Schmid M."/>
            <person name="Galushko A."/>
            <person name="Hatzenpichler R."/>
            <person name="Weinmaier T."/>
            <person name="Daniel R."/>
            <person name="Schleper C."/>
            <person name="Spieck E."/>
            <person name="Streit W."/>
            <person name="Wagner M."/>
        </authorList>
    </citation>
    <scope>NUCLEOTIDE SEQUENCE [LARGE SCALE GENOMIC DNA]</scope>
    <source>
        <strain evidence="2">Ga9.2</strain>
    </source>
</reference>
<organism evidence="1 2">
    <name type="scientific">Nitrososphaera gargensis (strain Ga9.2)</name>
    <dbReference type="NCBI Taxonomy" id="1237085"/>
    <lineage>
        <taxon>Archaea</taxon>
        <taxon>Nitrososphaerota</taxon>
        <taxon>Nitrososphaeria</taxon>
        <taxon>Nitrososphaerales</taxon>
        <taxon>Nitrososphaeraceae</taxon>
        <taxon>Nitrososphaera</taxon>
    </lineage>
</organism>
<gene>
    <name evidence="1" type="ordered locus">Ngar_c23150</name>
</gene>
<dbReference type="EMBL" id="CP002408">
    <property type="protein sequence ID" value="AFU59241.1"/>
    <property type="molecule type" value="Genomic_DNA"/>
</dbReference>
<name>K0ICZ4_NITGG</name>
<dbReference type="InParanoid" id="K0ICZ4"/>
<keyword evidence="2" id="KW-1185">Reference proteome</keyword>
<accession>K0ICZ4</accession>
<proteinExistence type="predicted"/>
<evidence type="ECO:0000313" key="2">
    <source>
        <dbReference type="Proteomes" id="UP000008037"/>
    </source>
</evidence>
<dbReference type="OrthoDB" id="10727at2157"/>
<evidence type="ECO:0000313" key="1">
    <source>
        <dbReference type="EMBL" id="AFU59241.1"/>
    </source>
</evidence>
<protein>
    <submittedName>
        <fullName evidence="1">Uncharacterized protein</fullName>
    </submittedName>
</protein>